<dbReference type="RefSeq" id="WP_323465907.1">
    <property type="nucleotide sequence ID" value="NZ_CP144224.1"/>
</dbReference>
<dbReference type="GO" id="GO:0009234">
    <property type="term" value="P:menaquinone biosynthetic process"/>
    <property type="evidence" value="ECO:0007669"/>
    <property type="project" value="InterPro"/>
</dbReference>
<protein>
    <submittedName>
        <fullName evidence="1">Heptaprenyl diphosphate synthase component 1</fullName>
    </submittedName>
</protein>
<gene>
    <name evidence="1" type="ORF">RYX45_03960</name>
</gene>
<reference evidence="1" key="1">
    <citation type="submission" date="2023-10" db="EMBL/GenBank/DDBJ databases">
        <title>Screening of Alkalihalophilus pseudofirmusBZ-TG-HK211 and Its Alleviation of Salt Stress on Rapeseed Growth.</title>
        <authorList>
            <person name="Zhao B."/>
            <person name="Guo T."/>
        </authorList>
    </citation>
    <scope>NUCLEOTIDE SEQUENCE</scope>
    <source>
        <strain evidence="1">BZ-TG-HK211</strain>
    </source>
</reference>
<dbReference type="Gene3D" id="1.20.120.1450">
    <property type="match status" value="1"/>
</dbReference>
<dbReference type="EMBL" id="JAWJAY010000001">
    <property type="protein sequence ID" value="MDV2884321.1"/>
    <property type="molecule type" value="Genomic_DNA"/>
</dbReference>
<name>A0AAJ2KSY1_ALKPS</name>
<dbReference type="AlphaFoldDB" id="A0AAJ2KSY1"/>
<evidence type="ECO:0000313" key="1">
    <source>
        <dbReference type="EMBL" id="MDV2884321.1"/>
    </source>
</evidence>
<accession>A0AAJ2KSY1</accession>
<dbReference type="Pfam" id="PF07307">
    <property type="entry name" value="HEPPP_synt_1"/>
    <property type="match status" value="1"/>
</dbReference>
<proteinExistence type="predicted"/>
<evidence type="ECO:0000313" key="2">
    <source>
        <dbReference type="Proteomes" id="UP001285636"/>
    </source>
</evidence>
<comment type="caution">
    <text evidence="1">The sequence shown here is derived from an EMBL/GenBank/DDBJ whole genome shotgun (WGS) entry which is preliminary data.</text>
</comment>
<dbReference type="InterPro" id="IPR009920">
    <property type="entry name" value="HEPPP_synth_su1"/>
</dbReference>
<organism evidence="1 2">
    <name type="scientific">Alkalihalophilus pseudofirmus</name>
    <name type="common">Bacillus pseudofirmus</name>
    <dbReference type="NCBI Taxonomy" id="79885"/>
    <lineage>
        <taxon>Bacteria</taxon>
        <taxon>Bacillati</taxon>
        <taxon>Bacillota</taxon>
        <taxon>Bacilli</taxon>
        <taxon>Bacillales</taxon>
        <taxon>Bacillaceae</taxon>
        <taxon>Alkalihalophilus</taxon>
    </lineage>
</organism>
<sequence length="262" mass="30959">MVRISQFNDKVRELKKSFNSLTKHSYLERYIEVPAIDEDKVRFLYAMLSEHASKKEAKAYTLAAVLAQAALDVHEAISLHKLQTDSVRKNRQLTVLAGDYYSSLYYYLLAEEKQIPMIRIFSHSIQEINEHKMNIYEVDELTYTDAKRNVEKAESILLQNIANHYNQNYWKEIFNDFFFLKRLVFERNEFIKGKNLPIMETLFQEARHPDSVLALSEQKIEDLKDKLLNTSQRLQKYEGFIIEHIDQLINTTDYDEYVAEKG</sequence>
<dbReference type="Proteomes" id="UP001285636">
    <property type="component" value="Unassembled WGS sequence"/>
</dbReference>